<evidence type="ECO:0000313" key="2">
    <source>
        <dbReference type="Proteomes" id="UP000318478"/>
    </source>
</evidence>
<gene>
    <name evidence="1" type="ORF">Pla123a_28890</name>
</gene>
<dbReference type="RefSeq" id="WP_146588061.1">
    <property type="nucleotide sequence ID" value="NZ_SJPO01000006.1"/>
</dbReference>
<dbReference type="EMBL" id="SJPO01000006">
    <property type="protein sequence ID" value="TWT76100.1"/>
    <property type="molecule type" value="Genomic_DNA"/>
</dbReference>
<proteinExistence type="predicted"/>
<organism evidence="1 2">
    <name type="scientific">Posidoniimonas polymericola</name>
    <dbReference type="NCBI Taxonomy" id="2528002"/>
    <lineage>
        <taxon>Bacteria</taxon>
        <taxon>Pseudomonadati</taxon>
        <taxon>Planctomycetota</taxon>
        <taxon>Planctomycetia</taxon>
        <taxon>Pirellulales</taxon>
        <taxon>Lacipirellulaceae</taxon>
        <taxon>Posidoniimonas</taxon>
    </lineage>
</organism>
<keyword evidence="2" id="KW-1185">Reference proteome</keyword>
<name>A0A5C5YMP1_9BACT</name>
<accession>A0A5C5YMP1</accession>
<protein>
    <submittedName>
        <fullName evidence="1">Uncharacterized protein</fullName>
    </submittedName>
</protein>
<comment type="caution">
    <text evidence="1">The sequence shown here is derived from an EMBL/GenBank/DDBJ whole genome shotgun (WGS) entry which is preliminary data.</text>
</comment>
<reference evidence="1 2" key="1">
    <citation type="submission" date="2019-02" db="EMBL/GenBank/DDBJ databases">
        <title>Deep-cultivation of Planctomycetes and their phenomic and genomic characterization uncovers novel biology.</title>
        <authorList>
            <person name="Wiegand S."/>
            <person name="Jogler M."/>
            <person name="Boedeker C."/>
            <person name="Pinto D."/>
            <person name="Vollmers J."/>
            <person name="Rivas-Marin E."/>
            <person name="Kohn T."/>
            <person name="Peeters S.H."/>
            <person name="Heuer A."/>
            <person name="Rast P."/>
            <person name="Oberbeckmann S."/>
            <person name="Bunk B."/>
            <person name="Jeske O."/>
            <person name="Meyerdierks A."/>
            <person name="Storesund J.E."/>
            <person name="Kallscheuer N."/>
            <person name="Luecker S."/>
            <person name="Lage O.M."/>
            <person name="Pohl T."/>
            <person name="Merkel B.J."/>
            <person name="Hornburger P."/>
            <person name="Mueller R.-W."/>
            <person name="Bruemmer F."/>
            <person name="Labrenz M."/>
            <person name="Spormann A.M."/>
            <person name="Op Den Camp H."/>
            <person name="Overmann J."/>
            <person name="Amann R."/>
            <person name="Jetten M.S.M."/>
            <person name="Mascher T."/>
            <person name="Medema M.H."/>
            <person name="Devos D.P."/>
            <person name="Kaster A.-K."/>
            <person name="Ovreas L."/>
            <person name="Rohde M."/>
            <person name="Galperin M.Y."/>
            <person name="Jogler C."/>
        </authorList>
    </citation>
    <scope>NUCLEOTIDE SEQUENCE [LARGE SCALE GENOMIC DNA]</scope>
    <source>
        <strain evidence="1 2">Pla123a</strain>
    </source>
</reference>
<sequence length="76" mass="7996">MASPTAYAAETSAIVPGVLYTLTGFIRVSGISKSRISSERLDGNVLATVKAGRRVYVRGEDGIAFIERIAAQHAAS</sequence>
<dbReference type="Proteomes" id="UP000318478">
    <property type="component" value="Unassembled WGS sequence"/>
</dbReference>
<dbReference type="AlphaFoldDB" id="A0A5C5YMP1"/>
<evidence type="ECO:0000313" key="1">
    <source>
        <dbReference type="EMBL" id="TWT76100.1"/>
    </source>
</evidence>